<keyword evidence="2" id="KW-1185">Reference proteome</keyword>
<proteinExistence type="predicted"/>
<evidence type="ECO:0000313" key="2">
    <source>
        <dbReference type="Proteomes" id="UP000315471"/>
    </source>
</evidence>
<accession>A0A5C6DPM6</accession>
<name>A0A5C6DPM6_9BACT</name>
<protein>
    <recommendedName>
        <fullName evidence="3">DUF429 domain-containing protein</fullName>
    </recommendedName>
</protein>
<sequence length="373" mass="41690">MQGFSELLCIDGSGSKNTRTAARKTPIYSFSWKSRVVSRVCTRDRTPLNVFREACAIASPDDKLLIGADLPIGLPVEPCDVYGDESPPIFLKWLEQTSDRVDGNSWRSTLIASGVKERSKSRPFVEVKSEESIGEWAGKRRCDQVSNGSSIYVLGNSAKQVGKSSLQFWLEVMQPLREEFKSKVAVWPFESIESASIVIGECYPRLCQQAMYGSVVSKTDAQSVVSSLYAVKEKVSSELEVEFRTWLHAASSEDEFDMFTTVVSLALSQLSGQDVFACPDASNVLTLEGWMLGLAADEKPVSRKKKRRKSVRQSDAKKIPCPIPGCEHIFYGGRGGWDPHVASLKNHNSWRQDLRTGKERMNAFKEEFPDFFE</sequence>
<organism evidence="1 2">
    <name type="scientific">Novipirellula aureliae</name>
    <dbReference type="NCBI Taxonomy" id="2527966"/>
    <lineage>
        <taxon>Bacteria</taxon>
        <taxon>Pseudomonadati</taxon>
        <taxon>Planctomycetota</taxon>
        <taxon>Planctomycetia</taxon>
        <taxon>Pirellulales</taxon>
        <taxon>Pirellulaceae</taxon>
        <taxon>Novipirellula</taxon>
    </lineage>
</organism>
<dbReference type="OrthoDB" id="3078257at2"/>
<evidence type="ECO:0008006" key="3">
    <source>
        <dbReference type="Google" id="ProtNLM"/>
    </source>
</evidence>
<comment type="caution">
    <text evidence="1">The sequence shown here is derived from an EMBL/GenBank/DDBJ whole genome shotgun (WGS) entry which is preliminary data.</text>
</comment>
<dbReference type="AlphaFoldDB" id="A0A5C6DPM6"/>
<dbReference type="Proteomes" id="UP000315471">
    <property type="component" value="Unassembled WGS sequence"/>
</dbReference>
<gene>
    <name evidence="1" type="ORF">Q31b_37660</name>
</gene>
<dbReference type="EMBL" id="SJPY01000006">
    <property type="protein sequence ID" value="TWU38688.1"/>
    <property type="molecule type" value="Genomic_DNA"/>
</dbReference>
<evidence type="ECO:0000313" key="1">
    <source>
        <dbReference type="EMBL" id="TWU38688.1"/>
    </source>
</evidence>
<reference evidence="1 2" key="1">
    <citation type="submission" date="2019-02" db="EMBL/GenBank/DDBJ databases">
        <title>Deep-cultivation of Planctomycetes and their phenomic and genomic characterization uncovers novel biology.</title>
        <authorList>
            <person name="Wiegand S."/>
            <person name="Jogler M."/>
            <person name="Boedeker C."/>
            <person name="Pinto D."/>
            <person name="Vollmers J."/>
            <person name="Rivas-Marin E."/>
            <person name="Kohn T."/>
            <person name="Peeters S.H."/>
            <person name="Heuer A."/>
            <person name="Rast P."/>
            <person name="Oberbeckmann S."/>
            <person name="Bunk B."/>
            <person name="Jeske O."/>
            <person name="Meyerdierks A."/>
            <person name="Storesund J.E."/>
            <person name="Kallscheuer N."/>
            <person name="Luecker S."/>
            <person name="Lage O.M."/>
            <person name="Pohl T."/>
            <person name="Merkel B.J."/>
            <person name="Hornburger P."/>
            <person name="Mueller R.-W."/>
            <person name="Bruemmer F."/>
            <person name="Labrenz M."/>
            <person name="Spormann A.M."/>
            <person name="Op Den Camp H."/>
            <person name="Overmann J."/>
            <person name="Amann R."/>
            <person name="Jetten M.S.M."/>
            <person name="Mascher T."/>
            <person name="Medema M.H."/>
            <person name="Devos D.P."/>
            <person name="Kaster A.-K."/>
            <person name="Ovreas L."/>
            <person name="Rohde M."/>
            <person name="Galperin M.Y."/>
            <person name="Jogler C."/>
        </authorList>
    </citation>
    <scope>NUCLEOTIDE SEQUENCE [LARGE SCALE GENOMIC DNA]</scope>
    <source>
        <strain evidence="1 2">Q31b</strain>
    </source>
</reference>
<dbReference type="RefSeq" id="WP_146601033.1">
    <property type="nucleotide sequence ID" value="NZ_SJPY01000006.1"/>
</dbReference>